<accession>A0AAD7HYX1</accession>
<evidence type="ECO:0000313" key="2">
    <source>
        <dbReference type="Proteomes" id="UP001215598"/>
    </source>
</evidence>
<comment type="caution">
    <text evidence="1">The sequence shown here is derived from an EMBL/GenBank/DDBJ whole genome shotgun (WGS) entry which is preliminary data.</text>
</comment>
<dbReference type="AlphaFoldDB" id="A0AAD7HYX1"/>
<gene>
    <name evidence="1" type="ORF">B0H16DRAFT_1469261</name>
</gene>
<name>A0AAD7HYX1_9AGAR</name>
<proteinExistence type="predicted"/>
<organism evidence="1 2">
    <name type="scientific">Mycena metata</name>
    <dbReference type="NCBI Taxonomy" id="1033252"/>
    <lineage>
        <taxon>Eukaryota</taxon>
        <taxon>Fungi</taxon>
        <taxon>Dikarya</taxon>
        <taxon>Basidiomycota</taxon>
        <taxon>Agaricomycotina</taxon>
        <taxon>Agaricomycetes</taxon>
        <taxon>Agaricomycetidae</taxon>
        <taxon>Agaricales</taxon>
        <taxon>Marasmiineae</taxon>
        <taxon>Mycenaceae</taxon>
        <taxon>Mycena</taxon>
    </lineage>
</organism>
<evidence type="ECO:0000313" key="1">
    <source>
        <dbReference type="EMBL" id="KAJ7731281.1"/>
    </source>
</evidence>
<dbReference type="EMBL" id="JARKIB010000154">
    <property type="protein sequence ID" value="KAJ7731281.1"/>
    <property type="molecule type" value="Genomic_DNA"/>
</dbReference>
<keyword evidence="2" id="KW-1185">Reference proteome</keyword>
<sequence length="243" mass="27784">MNQVQLQLGPGLPRMYNQVNWKAASVKLTLLQRLFNLPRKKETIIELRYSENVAERSTYNLFIFRRSELVGRMRIDSSVEGVREGKGDWMEVKSPGYTTASFGFIQKPKTSESLGPTLNVNKEKDKTTHILALEKNGLGAQRIHQDLNGWKVSPYSNVRLTTRPLRAPSLSKFMELRIPVVFDSAMKYWEDCEVKRRTGRAYDKYVHTVPLGDAAVEPEDAVEAVEMAVEVVVSMEEGRKWPH</sequence>
<protein>
    <submittedName>
        <fullName evidence="1">Uncharacterized protein</fullName>
    </submittedName>
</protein>
<dbReference type="Proteomes" id="UP001215598">
    <property type="component" value="Unassembled WGS sequence"/>
</dbReference>
<reference evidence="1" key="1">
    <citation type="submission" date="2023-03" db="EMBL/GenBank/DDBJ databases">
        <title>Massive genome expansion in bonnet fungi (Mycena s.s.) driven by repeated elements and novel gene families across ecological guilds.</title>
        <authorList>
            <consortium name="Lawrence Berkeley National Laboratory"/>
            <person name="Harder C.B."/>
            <person name="Miyauchi S."/>
            <person name="Viragh M."/>
            <person name="Kuo A."/>
            <person name="Thoen E."/>
            <person name="Andreopoulos B."/>
            <person name="Lu D."/>
            <person name="Skrede I."/>
            <person name="Drula E."/>
            <person name="Henrissat B."/>
            <person name="Morin E."/>
            <person name="Kohler A."/>
            <person name="Barry K."/>
            <person name="LaButti K."/>
            <person name="Morin E."/>
            <person name="Salamov A."/>
            <person name="Lipzen A."/>
            <person name="Mereny Z."/>
            <person name="Hegedus B."/>
            <person name="Baldrian P."/>
            <person name="Stursova M."/>
            <person name="Weitz H."/>
            <person name="Taylor A."/>
            <person name="Grigoriev I.V."/>
            <person name="Nagy L.G."/>
            <person name="Martin F."/>
            <person name="Kauserud H."/>
        </authorList>
    </citation>
    <scope>NUCLEOTIDE SEQUENCE</scope>
    <source>
        <strain evidence="1">CBHHK182m</strain>
    </source>
</reference>